<keyword evidence="2" id="KW-1185">Reference proteome</keyword>
<proteinExistence type="predicted"/>
<reference evidence="1" key="1">
    <citation type="submission" date="2019-11" db="EMBL/GenBank/DDBJ databases">
        <title>Nori genome reveals adaptations in red seaweeds to the harsh intertidal environment.</title>
        <authorList>
            <person name="Wang D."/>
            <person name="Mao Y."/>
        </authorList>
    </citation>
    <scope>NUCLEOTIDE SEQUENCE</scope>
    <source>
        <tissue evidence="1">Gametophyte</tissue>
    </source>
</reference>
<gene>
    <name evidence="1" type="ORF">I4F81_007586</name>
</gene>
<sequence>MPSLGGSPRAATPPPPPLSPRSPNTPAARDARDGRLALWPLLPPPLPLPPPAVATERTPLLGARPRGAPVVATTPAAGGAPPWPWTAPPPPPPPPPLSPWLWPPWLATAGGMSSGSSVCGSVGGGKGRDDDAAAVTGVVRLPSLESPVEVAEWVAECGFPQYRDAFLGHAVSGVILRSLTSEDLRDELGVRPLRHRRAFLAAIDQLNDEEAAGTPHAGHVGGTFSSLPEFGRVLTHLSNVRTAHSWCRLAVQQLILALGVVRLGVVEAADERDVLYRLVLAVCAAWCVVGVGFAVYGGWRFLRVTSILDSAEMQTSKFYPDRVGVVLSQLLLLFVASCIVILICVQVFFTIPLLG</sequence>
<accession>A0ACC3C449</accession>
<evidence type="ECO:0000313" key="2">
    <source>
        <dbReference type="Proteomes" id="UP000798662"/>
    </source>
</evidence>
<dbReference type="EMBL" id="CM020619">
    <property type="protein sequence ID" value="KAK1865051.1"/>
    <property type="molecule type" value="Genomic_DNA"/>
</dbReference>
<dbReference type="Proteomes" id="UP000798662">
    <property type="component" value="Chromosome 2"/>
</dbReference>
<name>A0ACC3C449_PYRYE</name>
<evidence type="ECO:0000313" key="1">
    <source>
        <dbReference type="EMBL" id="KAK1865051.1"/>
    </source>
</evidence>
<comment type="caution">
    <text evidence="1">The sequence shown here is derived from an EMBL/GenBank/DDBJ whole genome shotgun (WGS) entry which is preliminary data.</text>
</comment>
<protein>
    <submittedName>
        <fullName evidence="1">Uncharacterized protein</fullName>
    </submittedName>
</protein>
<organism evidence="1 2">
    <name type="scientific">Pyropia yezoensis</name>
    <name type="common">Susabi-nori</name>
    <name type="synonym">Porphyra yezoensis</name>
    <dbReference type="NCBI Taxonomy" id="2788"/>
    <lineage>
        <taxon>Eukaryota</taxon>
        <taxon>Rhodophyta</taxon>
        <taxon>Bangiophyceae</taxon>
        <taxon>Bangiales</taxon>
        <taxon>Bangiaceae</taxon>
        <taxon>Pyropia</taxon>
    </lineage>
</organism>